<dbReference type="Proteomes" id="UP000427906">
    <property type="component" value="Chromosome"/>
</dbReference>
<evidence type="ECO:0000313" key="3">
    <source>
        <dbReference type="Proteomes" id="UP000427906"/>
    </source>
</evidence>
<dbReference type="Pfam" id="PF17775">
    <property type="entry name" value="YchJ_M-like"/>
    <property type="match status" value="1"/>
</dbReference>
<dbReference type="InterPro" id="IPR032710">
    <property type="entry name" value="NTF2-like_dom_sf"/>
</dbReference>
<dbReference type="Gene3D" id="3.10.450.50">
    <property type="match status" value="1"/>
</dbReference>
<organism evidence="2 3">
    <name type="scientific">Desulfosarcina alkanivorans</name>
    <dbReference type="NCBI Taxonomy" id="571177"/>
    <lineage>
        <taxon>Bacteria</taxon>
        <taxon>Pseudomonadati</taxon>
        <taxon>Thermodesulfobacteriota</taxon>
        <taxon>Desulfobacteria</taxon>
        <taxon>Desulfobacterales</taxon>
        <taxon>Desulfosarcinaceae</taxon>
        <taxon>Desulfosarcina</taxon>
    </lineage>
</organism>
<dbReference type="OrthoDB" id="21421at2"/>
<dbReference type="Pfam" id="PF02810">
    <property type="entry name" value="SEC-C"/>
    <property type="match status" value="2"/>
</dbReference>
<dbReference type="NCBIfam" id="NF002449">
    <property type="entry name" value="PRK01617.1"/>
    <property type="match status" value="1"/>
</dbReference>
<proteinExistence type="predicted"/>
<sequence>MELCPCGSQKEYADCCQPLIKGDRTAETAEALMRSRYAAHAKKEFDYIFETTHHSNRQEADRKGTAAWSRKLDWQRLEIRNTEKGGPDDSAGTVEFLARYRKDGKAFDHHEIAEFVREDGRWYFKDGQAPQPVQAIRQGPKIGRNDPCICGSGKKYKKCCGK</sequence>
<dbReference type="SUPFAM" id="SSF54427">
    <property type="entry name" value="NTF2-like"/>
    <property type="match status" value="1"/>
</dbReference>
<dbReference type="KEGG" id="dalk:DSCA_26320"/>
<accession>A0A5K7YGI8</accession>
<gene>
    <name evidence="2" type="ORF">DSCA_26320</name>
</gene>
<name>A0A5K7YGI8_9BACT</name>
<dbReference type="PANTHER" id="PTHR33747:SF1">
    <property type="entry name" value="ADENYLATE CYCLASE-ASSOCIATED CAP C-TERMINAL DOMAIN-CONTAINING PROTEIN"/>
    <property type="match status" value="1"/>
</dbReference>
<dbReference type="PANTHER" id="PTHR33747">
    <property type="entry name" value="UPF0225 PROTEIN SCO1677"/>
    <property type="match status" value="1"/>
</dbReference>
<dbReference type="SUPFAM" id="SSF103642">
    <property type="entry name" value="Sec-C motif"/>
    <property type="match status" value="1"/>
</dbReference>
<dbReference type="EMBL" id="AP021874">
    <property type="protein sequence ID" value="BBO68702.1"/>
    <property type="molecule type" value="Genomic_DNA"/>
</dbReference>
<dbReference type="InterPro" id="IPR004027">
    <property type="entry name" value="SEC_C_motif"/>
</dbReference>
<dbReference type="AlphaFoldDB" id="A0A5K7YGI8"/>
<dbReference type="RefSeq" id="WP_155316829.1">
    <property type="nucleotide sequence ID" value="NZ_AP021874.1"/>
</dbReference>
<feature type="domain" description="YchJ-like middle NTF2-like" evidence="1">
    <location>
        <begin position="28"/>
        <end position="127"/>
    </location>
</feature>
<evidence type="ECO:0000313" key="2">
    <source>
        <dbReference type="EMBL" id="BBO68702.1"/>
    </source>
</evidence>
<keyword evidence="3" id="KW-1185">Reference proteome</keyword>
<evidence type="ECO:0000259" key="1">
    <source>
        <dbReference type="Pfam" id="PF17775"/>
    </source>
</evidence>
<dbReference type="NCBIfam" id="NF002486">
    <property type="entry name" value="PRK01752.1"/>
    <property type="match status" value="1"/>
</dbReference>
<reference evidence="2 3" key="1">
    <citation type="submission" date="2019-11" db="EMBL/GenBank/DDBJ databases">
        <title>Comparative genomics of hydrocarbon-degrading Desulfosarcina strains.</title>
        <authorList>
            <person name="Watanabe M."/>
            <person name="Kojima H."/>
            <person name="Fukui M."/>
        </authorList>
    </citation>
    <scope>NUCLEOTIDE SEQUENCE [LARGE SCALE GENOMIC DNA]</scope>
    <source>
        <strain evidence="2 3">PL12</strain>
    </source>
</reference>
<protein>
    <submittedName>
        <fullName evidence="2">UPF0225 protein</fullName>
    </submittedName>
</protein>
<dbReference type="InterPro" id="IPR048469">
    <property type="entry name" value="YchJ-like_M"/>
</dbReference>